<dbReference type="EMBL" id="QPGB01000005">
    <property type="protein sequence ID" value="RCS56793.1"/>
    <property type="molecule type" value="Genomic_DNA"/>
</dbReference>
<proteinExistence type="predicted"/>
<evidence type="ECO:0000313" key="1">
    <source>
        <dbReference type="EMBL" id="RCS56793.1"/>
    </source>
</evidence>
<protein>
    <recommendedName>
        <fullName evidence="3">Helix-turn-helix domain-containing protein</fullName>
    </recommendedName>
</protein>
<dbReference type="RefSeq" id="WP_114403396.1">
    <property type="nucleotide sequence ID" value="NZ_QPGB01000005.1"/>
</dbReference>
<dbReference type="OrthoDB" id="9021722at2"/>
<evidence type="ECO:0000313" key="2">
    <source>
        <dbReference type="Proteomes" id="UP000252357"/>
    </source>
</evidence>
<organism evidence="1 2">
    <name type="scientific">Parvibium lacunae</name>
    <dbReference type="NCBI Taxonomy" id="1888893"/>
    <lineage>
        <taxon>Bacteria</taxon>
        <taxon>Pseudomonadati</taxon>
        <taxon>Pseudomonadota</taxon>
        <taxon>Betaproteobacteria</taxon>
        <taxon>Burkholderiales</taxon>
        <taxon>Alcaligenaceae</taxon>
        <taxon>Parvibium</taxon>
    </lineage>
</organism>
<evidence type="ECO:0008006" key="3">
    <source>
        <dbReference type="Google" id="ProtNLM"/>
    </source>
</evidence>
<sequence length="173" mass="19672">METIDEIRRANLRELAREYGGIAQLASRLHKSQAQISQWINGSKDSKTQRPRGMRAESARWIETQLLKPRGWLDSSHNKHQVQAPTGHYSAGPSYPQTILLEALQAIDTEVDRIEQTWLTRVPHAIRYALLIEVLAVWPEQSPWHDKAWLLTRITTLAQASRSRTVGATSTTT</sequence>
<keyword evidence="2" id="KW-1185">Reference proteome</keyword>
<gene>
    <name evidence="1" type="ORF">DU000_10660</name>
</gene>
<accession>A0A368KZS0</accession>
<comment type="caution">
    <text evidence="1">The sequence shown here is derived from an EMBL/GenBank/DDBJ whole genome shotgun (WGS) entry which is preliminary data.</text>
</comment>
<dbReference type="AlphaFoldDB" id="A0A368KZS0"/>
<name>A0A368KZS0_9BURK</name>
<reference evidence="1 2" key="1">
    <citation type="journal article" date="2018" name="Int. J. Syst. Evol. Microbiol.">
        <title>Parvibium lacunae gen. nov., sp. nov., a new member of the family Alcaligenaceae isolated from a freshwater pond.</title>
        <authorList>
            <person name="Chen W.M."/>
            <person name="Xie P.B."/>
            <person name="Hsu M.Y."/>
            <person name="Sheu S.Y."/>
        </authorList>
    </citation>
    <scope>NUCLEOTIDE SEQUENCE [LARGE SCALE GENOMIC DNA]</scope>
    <source>
        <strain evidence="1 2">KMB9</strain>
    </source>
</reference>
<dbReference type="Proteomes" id="UP000252357">
    <property type="component" value="Unassembled WGS sequence"/>
</dbReference>